<organism evidence="6 7">
    <name type="scientific">Ambrosia artemisiifolia</name>
    <name type="common">Common ragweed</name>
    <dbReference type="NCBI Taxonomy" id="4212"/>
    <lineage>
        <taxon>Eukaryota</taxon>
        <taxon>Viridiplantae</taxon>
        <taxon>Streptophyta</taxon>
        <taxon>Embryophyta</taxon>
        <taxon>Tracheophyta</taxon>
        <taxon>Spermatophyta</taxon>
        <taxon>Magnoliopsida</taxon>
        <taxon>eudicotyledons</taxon>
        <taxon>Gunneridae</taxon>
        <taxon>Pentapetalae</taxon>
        <taxon>asterids</taxon>
        <taxon>campanulids</taxon>
        <taxon>Asterales</taxon>
        <taxon>Asteraceae</taxon>
        <taxon>Asteroideae</taxon>
        <taxon>Heliantheae alliance</taxon>
        <taxon>Heliantheae</taxon>
        <taxon>Ambrosia</taxon>
    </lineage>
</organism>
<dbReference type="Gene3D" id="3.90.190.10">
    <property type="entry name" value="Protein tyrosine phosphatase superfamily"/>
    <property type="match status" value="1"/>
</dbReference>
<dbReference type="InterPro" id="IPR052832">
    <property type="entry name" value="Starch-Glucan_Phosphatase"/>
</dbReference>
<evidence type="ECO:0000256" key="3">
    <source>
        <dbReference type="ARBA" id="ARBA00023277"/>
    </source>
</evidence>
<dbReference type="InterPro" id="IPR000340">
    <property type="entry name" value="Dual-sp_phosphatase_cat-dom"/>
</dbReference>
<name>A0AAD5GRG1_AMBAR</name>
<dbReference type="GO" id="GO:0005983">
    <property type="term" value="P:starch catabolic process"/>
    <property type="evidence" value="ECO:0007669"/>
    <property type="project" value="TreeGrafter"/>
</dbReference>
<dbReference type="GO" id="GO:2001070">
    <property type="term" value="F:starch binding"/>
    <property type="evidence" value="ECO:0007669"/>
    <property type="project" value="TreeGrafter"/>
</dbReference>
<dbReference type="PROSITE" id="PS50054">
    <property type="entry name" value="TYR_PHOSPHATASE_DUAL"/>
    <property type="match status" value="1"/>
</dbReference>
<dbReference type="InterPro" id="IPR045204">
    <property type="entry name" value="DSP_laforin-like"/>
</dbReference>
<evidence type="ECO:0000259" key="5">
    <source>
        <dbReference type="PROSITE" id="PS50056"/>
    </source>
</evidence>
<dbReference type="SUPFAM" id="SSF52799">
    <property type="entry name" value="(Phosphotyrosine protein) phosphatases II"/>
    <property type="match status" value="1"/>
</dbReference>
<dbReference type="EMBL" id="JAMZMK010006388">
    <property type="protein sequence ID" value="KAI7749293.1"/>
    <property type="molecule type" value="Genomic_DNA"/>
</dbReference>
<evidence type="ECO:0000313" key="7">
    <source>
        <dbReference type="Proteomes" id="UP001206925"/>
    </source>
</evidence>
<evidence type="ECO:0000256" key="1">
    <source>
        <dbReference type="ARBA" id="ARBA00022801"/>
    </source>
</evidence>
<protein>
    <recommendedName>
        <fullName evidence="8">Phosphoglucan phosphatase LSF2, chloroplastic</fullName>
    </recommendedName>
</protein>
<comment type="caution">
    <text evidence="6">The sequence shown here is derived from an EMBL/GenBank/DDBJ whole genome shotgun (WGS) entry which is preliminary data.</text>
</comment>
<dbReference type="PANTHER" id="PTHR46642:SF2">
    <property type="entry name" value="PHOSPHOGLUCAN PHOSPHATASE LSF2, CHLOROPLASTIC"/>
    <property type="match status" value="1"/>
</dbReference>
<dbReference type="InterPro" id="IPR029021">
    <property type="entry name" value="Prot-tyrosine_phosphatase-like"/>
</dbReference>
<dbReference type="FunFam" id="3.90.190.10:FF:000075">
    <property type="entry name" value="Phosphoglucan phosphatase LSF2, chloroplastic"/>
    <property type="match status" value="1"/>
</dbReference>
<dbReference type="InterPro" id="IPR020422">
    <property type="entry name" value="TYR_PHOSPHATASE_DUAL_dom"/>
</dbReference>
<feature type="domain" description="Tyrosine specific protein phosphatases" evidence="5">
    <location>
        <begin position="164"/>
        <end position="223"/>
    </location>
</feature>
<dbReference type="AlphaFoldDB" id="A0AAD5GRG1"/>
<dbReference type="GO" id="GO:0019203">
    <property type="term" value="F:carbohydrate phosphatase activity"/>
    <property type="evidence" value="ECO:0007669"/>
    <property type="project" value="InterPro"/>
</dbReference>
<dbReference type="GO" id="GO:0004721">
    <property type="term" value="F:phosphoprotein phosphatase activity"/>
    <property type="evidence" value="ECO:0007669"/>
    <property type="project" value="UniProtKB-KW"/>
</dbReference>
<evidence type="ECO:0000259" key="4">
    <source>
        <dbReference type="PROSITE" id="PS50054"/>
    </source>
</evidence>
<dbReference type="PROSITE" id="PS50056">
    <property type="entry name" value="TYR_PHOSPHATASE_2"/>
    <property type="match status" value="1"/>
</dbReference>
<dbReference type="SMART" id="SM00195">
    <property type="entry name" value="DSPc"/>
    <property type="match status" value="1"/>
</dbReference>
<evidence type="ECO:0000313" key="6">
    <source>
        <dbReference type="EMBL" id="KAI7749293.1"/>
    </source>
</evidence>
<keyword evidence="3" id="KW-0119">Carbohydrate metabolism</keyword>
<keyword evidence="2" id="KW-0904">Protein phosphatase</keyword>
<sequence>MKSVAPYSSSSFTFASSPLNIKTSLHNKPKFNLFLSPKTLNPITISCKSTQNKETESSPTHKMEDYNTAMKRMMRNPYEYHHDLGMNYNLITENLIVGSQPQKPEDIDHLKEEQNVAYILNLQQDGDIAYWGMDLEPIVERCKQLGIRHMRRPARDFDPDSLRSMLPKAVSSLEWAISEGKGRVYVHCTAGLGRAPAVAIAYMFWFCDMDLNTSYDTLTTKRPCGPNKKAVRGATYDLAKNDPGKEPFESLPENAFENVADWERKLIQERVRHLRGGPTLLSCHQIFQLLSHLNIVWAFRIFTGEPHPSLFGCTHLNDVTYAFNCLEPEKCTCSLHVFNSVFPTTASLCSPEEWSEADA</sequence>
<evidence type="ECO:0000256" key="2">
    <source>
        <dbReference type="ARBA" id="ARBA00022912"/>
    </source>
</evidence>
<evidence type="ECO:0008006" key="8">
    <source>
        <dbReference type="Google" id="ProtNLM"/>
    </source>
</evidence>
<dbReference type="InterPro" id="IPR000387">
    <property type="entry name" value="Tyr_Pase_dom"/>
</dbReference>
<dbReference type="GO" id="GO:0009507">
    <property type="term" value="C:chloroplast"/>
    <property type="evidence" value="ECO:0007669"/>
    <property type="project" value="TreeGrafter"/>
</dbReference>
<proteinExistence type="predicted"/>
<keyword evidence="7" id="KW-1185">Reference proteome</keyword>
<keyword evidence="1" id="KW-0378">Hydrolase</keyword>
<dbReference type="Proteomes" id="UP001206925">
    <property type="component" value="Unassembled WGS sequence"/>
</dbReference>
<dbReference type="CDD" id="cd14526">
    <property type="entry name" value="DSP_laforin-like"/>
    <property type="match status" value="1"/>
</dbReference>
<dbReference type="PANTHER" id="PTHR46642">
    <property type="entry name" value="DUAL SPECIFICITY PHOSPHATASE, SUBGROUP, CATALYTIC DOMAIN"/>
    <property type="match status" value="1"/>
</dbReference>
<feature type="domain" description="Tyrosine-protein phosphatase" evidence="4">
    <location>
        <begin position="87"/>
        <end position="244"/>
    </location>
</feature>
<reference evidence="6" key="1">
    <citation type="submission" date="2022-06" db="EMBL/GenBank/DDBJ databases">
        <title>Uncovering the hologenomic basis of an extraordinary plant invasion.</title>
        <authorList>
            <person name="Bieker V.C."/>
            <person name="Martin M.D."/>
            <person name="Gilbert T."/>
            <person name="Hodgins K."/>
            <person name="Battlay P."/>
            <person name="Petersen B."/>
            <person name="Wilson J."/>
        </authorList>
    </citation>
    <scope>NUCLEOTIDE SEQUENCE</scope>
    <source>
        <strain evidence="6">AA19_3_7</strain>
        <tissue evidence="6">Leaf</tissue>
    </source>
</reference>
<accession>A0AAD5GRG1</accession>
<gene>
    <name evidence="6" type="ORF">M8C21_023628</name>
</gene>
<dbReference type="Pfam" id="PF00782">
    <property type="entry name" value="DSPc"/>
    <property type="match status" value="1"/>
</dbReference>